<comment type="caution">
    <text evidence="2">The sequence shown here is derived from an EMBL/GenBank/DDBJ whole genome shotgun (WGS) entry which is preliminary data.</text>
</comment>
<dbReference type="EMBL" id="BKCP01005605">
    <property type="protein sequence ID" value="GER39244.1"/>
    <property type="molecule type" value="Genomic_DNA"/>
</dbReference>
<dbReference type="AlphaFoldDB" id="A0A5A7Q2J2"/>
<protein>
    <submittedName>
        <fullName evidence="2">N-succinylglutamate 5-semialdehyde dehydrogenase</fullName>
    </submittedName>
</protein>
<evidence type="ECO:0000313" key="3">
    <source>
        <dbReference type="Proteomes" id="UP000325081"/>
    </source>
</evidence>
<evidence type="ECO:0000313" key="2">
    <source>
        <dbReference type="EMBL" id="GER39244.1"/>
    </source>
</evidence>
<proteinExistence type="predicted"/>
<keyword evidence="3" id="KW-1185">Reference proteome</keyword>
<feature type="region of interest" description="Disordered" evidence="1">
    <location>
        <begin position="247"/>
        <end position="277"/>
    </location>
</feature>
<accession>A0A5A7Q2J2</accession>
<name>A0A5A7Q2J2_STRAF</name>
<sequence>MPRLSAAITQDECLYDDRWTKEANNLFIDLLMEANSVGDWKYGRPANSVFDYCRLGIKAALDLNFSLCDVELRFDFLHKRYSVFSWMLRKHGLRHCVKSNVLTAPVAVWDDIFEVLLMNLSYALLVFCLNWTFQKMFKTESTINLSIWNVVKALWPIPTHSVWPINIVAILVGMSLNCAIFPDFHSTNEHVVPALIDTSDLLSEPSNNNVVIQCPTANSFNRGMGPRERDVSSECSVNTQSYFLNPTRGSLTPMRIPRPPRKSAPSSCKGSSSDPRI</sequence>
<organism evidence="2 3">
    <name type="scientific">Striga asiatica</name>
    <name type="common">Asiatic witchweed</name>
    <name type="synonym">Buchnera asiatica</name>
    <dbReference type="NCBI Taxonomy" id="4170"/>
    <lineage>
        <taxon>Eukaryota</taxon>
        <taxon>Viridiplantae</taxon>
        <taxon>Streptophyta</taxon>
        <taxon>Embryophyta</taxon>
        <taxon>Tracheophyta</taxon>
        <taxon>Spermatophyta</taxon>
        <taxon>Magnoliopsida</taxon>
        <taxon>eudicotyledons</taxon>
        <taxon>Gunneridae</taxon>
        <taxon>Pentapetalae</taxon>
        <taxon>asterids</taxon>
        <taxon>lamiids</taxon>
        <taxon>Lamiales</taxon>
        <taxon>Orobanchaceae</taxon>
        <taxon>Buchnereae</taxon>
        <taxon>Striga</taxon>
    </lineage>
</organism>
<reference evidence="3" key="1">
    <citation type="journal article" date="2019" name="Curr. Biol.">
        <title>Genome Sequence of Striga asiatica Provides Insight into the Evolution of Plant Parasitism.</title>
        <authorList>
            <person name="Yoshida S."/>
            <person name="Kim S."/>
            <person name="Wafula E.K."/>
            <person name="Tanskanen J."/>
            <person name="Kim Y.M."/>
            <person name="Honaas L."/>
            <person name="Yang Z."/>
            <person name="Spallek T."/>
            <person name="Conn C.E."/>
            <person name="Ichihashi Y."/>
            <person name="Cheong K."/>
            <person name="Cui S."/>
            <person name="Der J.P."/>
            <person name="Gundlach H."/>
            <person name="Jiao Y."/>
            <person name="Hori C."/>
            <person name="Ishida J.K."/>
            <person name="Kasahara H."/>
            <person name="Kiba T."/>
            <person name="Kim M.S."/>
            <person name="Koo N."/>
            <person name="Laohavisit A."/>
            <person name="Lee Y.H."/>
            <person name="Lumba S."/>
            <person name="McCourt P."/>
            <person name="Mortimer J.C."/>
            <person name="Mutuku J.M."/>
            <person name="Nomura T."/>
            <person name="Sasaki-Sekimoto Y."/>
            <person name="Seto Y."/>
            <person name="Wang Y."/>
            <person name="Wakatake T."/>
            <person name="Sakakibara H."/>
            <person name="Demura T."/>
            <person name="Yamaguchi S."/>
            <person name="Yoneyama K."/>
            <person name="Manabe R.I."/>
            <person name="Nelson D.C."/>
            <person name="Schulman A.H."/>
            <person name="Timko M.P."/>
            <person name="dePamphilis C.W."/>
            <person name="Choi D."/>
            <person name="Shirasu K."/>
        </authorList>
    </citation>
    <scope>NUCLEOTIDE SEQUENCE [LARGE SCALE GENOMIC DNA]</scope>
    <source>
        <strain evidence="3">cv. UVA1</strain>
    </source>
</reference>
<gene>
    <name evidence="2" type="ORF">STAS_15850</name>
</gene>
<evidence type="ECO:0000256" key="1">
    <source>
        <dbReference type="SAM" id="MobiDB-lite"/>
    </source>
</evidence>
<feature type="compositionally biased region" description="Low complexity" evidence="1">
    <location>
        <begin position="263"/>
        <end position="277"/>
    </location>
</feature>
<dbReference type="Proteomes" id="UP000325081">
    <property type="component" value="Unassembled WGS sequence"/>
</dbReference>